<dbReference type="GO" id="GO:0042619">
    <property type="term" value="P:poly-hydroxybutyrate biosynthetic process"/>
    <property type="evidence" value="ECO:0007669"/>
    <property type="project" value="InterPro"/>
</dbReference>
<evidence type="ECO:0000313" key="7">
    <source>
        <dbReference type="EMBL" id="TWB64328.1"/>
    </source>
</evidence>
<sequence>MADTPPKRTRSPRVSKTAPDTVAPAPTQPPKALAAKTAAAKAAVTKAPAAKTAAPKAQARGTTPQPATKAAPVKAAPAKAAPAKAAAAKSATAKATPAPKAKAAPAPKVPAKTSAAPRPKVVRATPIAPPVPGAPHLKAHKNLTQEPLAPMPVAGVTAEKAKAAPGAARGAGKPAKAAAAPAVAAKAPRRKAAPLPPSVVMPAVAVPDAPKPPPFTPVQAPKAEAPKTEASGAEGPKATATKPVAKDTAKDGSNGEVRLPDPVEMTLAMNRIAEQAQRLVADFVARQAQTPADGTAAADPMSIAAPFSSLPANLSNLDPFNLGGAFMEMTARLMADPNRLIEAQLGLWQDYLALWQRTAQRLMGEEAEPVISPAKEDKRFKDKSWEESAVFDFIKQSYLLTAKYVQTAVRGVEGLEGKTAKKVDFFTRQFVDALSPSNFPLTNPEVLRVTLETGGDNLLKGLENLLSDLERGRGQLAISMTDYAAFEVGRNIAVTPGKVVFQNELMQLIQYAPLTETMHKTPLLIIPPWINKFYILDLKPANSLIRWLTEQGHTVFVISWVNPNEKLAAKDFEDYMVEGPLAALDAIKDATGEEGVNAIGYCIGGTLLSGTLAYMAAKKDARIKSAMYLVTLTDFTDVGELSVFIDEEQLGALESRMKSRGYLDGQSMATTFNMLRSNDLIWSFVVNNYLLGKDPFPFDLLYWNSDSTRMPPAMHSFYLRNMYQKNLLVRPGGITLKGVPIDLRTIKTPTFMLSTREDHIAPWKSTYAATQLYGGPVKFVLAASGHIAGVVNPPAANKYSHFLNDALPASADDWLAGTTQVPGSWWPVYADWLKQYAGPQVPARTPGDGKLKAIEDAPGSYVKVRVVE</sequence>
<evidence type="ECO:0000256" key="4">
    <source>
        <dbReference type="ARBA" id="ARBA00023315"/>
    </source>
</evidence>
<keyword evidence="2" id="KW-0963">Cytoplasm</keyword>
<dbReference type="Gene3D" id="3.40.50.1820">
    <property type="entry name" value="alpha/beta hydrolase"/>
    <property type="match status" value="1"/>
</dbReference>
<organism evidence="7 8">
    <name type="scientific">Nitrospirillum amazonense</name>
    <dbReference type="NCBI Taxonomy" id="28077"/>
    <lineage>
        <taxon>Bacteria</taxon>
        <taxon>Pseudomonadati</taxon>
        <taxon>Pseudomonadota</taxon>
        <taxon>Alphaproteobacteria</taxon>
        <taxon>Rhodospirillales</taxon>
        <taxon>Azospirillaceae</taxon>
        <taxon>Nitrospirillum</taxon>
    </lineage>
</organism>
<evidence type="ECO:0000256" key="3">
    <source>
        <dbReference type="ARBA" id="ARBA00022679"/>
    </source>
</evidence>
<dbReference type="GO" id="GO:0016746">
    <property type="term" value="F:acyltransferase activity"/>
    <property type="evidence" value="ECO:0007669"/>
    <property type="project" value="UniProtKB-KW"/>
</dbReference>
<dbReference type="InterPro" id="IPR010941">
    <property type="entry name" value="PhaC_N"/>
</dbReference>
<keyword evidence="3" id="KW-0808">Transferase</keyword>
<evidence type="ECO:0000313" key="8">
    <source>
        <dbReference type="Proteomes" id="UP000318050"/>
    </source>
</evidence>
<reference evidence="7 8" key="1">
    <citation type="submission" date="2019-06" db="EMBL/GenBank/DDBJ databases">
        <title>Genomic Encyclopedia of Type Strains, Phase IV (KMG-V): Genome sequencing to study the core and pangenomes of soil and plant-associated prokaryotes.</title>
        <authorList>
            <person name="Whitman W."/>
        </authorList>
    </citation>
    <scope>NUCLEOTIDE SEQUENCE [LARGE SCALE GENOMIC DNA]</scope>
    <source>
        <strain evidence="7 8">BR 11140</strain>
    </source>
</reference>
<dbReference type="SUPFAM" id="SSF53474">
    <property type="entry name" value="alpha/beta-Hydrolases"/>
    <property type="match status" value="1"/>
</dbReference>
<feature type="domain" description="Poly-beta-hydroxybutyrate polymerase N-terminal" evidence="6">
    <location>
        <begin position="376"/>
        <end position="548"/>
    </location>
</feature>
<feature type="compositionally biased region" description="Low complexity" evidence="5">
    <location>
        <begin position="66"/>
        <end position="117"/>
    </location>
</feature>
<dbReference type="NCBIfam" id="TIGR01838">
    <property type="entry name" value="PHA_synth_I"/>
    <property type="match status" value="1"/>
</dbReference>
<name>A0A560IZ85_9PROT</name>
<dbReference type="GO" id="GO:0005737">
    <property type="term" value="C:cytoplasm"/>
    <property type="evidence" value="ECO:0007669"/>
    <property type="project" value="UniProtKB-SubCell"/>
</dbReference>
<comment type="subcellular location">
    <subcellularLocation>
        <location evidence="1">Cytoplasm</location>
    </subcellularLocation>
</comment>
<gene>
    <name evidence="7" type="ORF">FBZ92_101222</name>
</gene>
<feature type="region of interest" description="Disordered" evidence="5">
    <location>
        <begin position="211"/>
        <end position="259"/>
    </location>
</feature>
<evidence type="ECO:0000259" key="6">
    <source>
        <dbReference type="Pfam" id="PF07167"/>
    </source>
</evidence>
<feature type="compositionally biased region" description="Low complexity" evidence="5">
    <location>
        <begin position="30"/>
        <end position="59"/>
    </location>
</feature>
<feature type="region of interest" description="Disordered" evidence="5">
    <location>
        <begin position="159"/>
        <end position="195"/>
    </location>
</feature>
<dbReference type="InterPro" id="IPR051321">
    <property type="entry name" value="PHA/PHB_synthase"/>
</dbReference>
<evidence type="ECO:0000256" key="2">
    <source>
        <dbReference type="ARBA" id="ARBA00022490"/>
    </source>
</evidence>
<accession>A0A560IZ85</accession>
<feature type="compositionally biased region" description="Low complexity" evidence="5">
    <location>
        <begin position="163"/>
        <end position="186"/>
    </location>
</feature>
<proteinExistence type="predicted"/>
<dbReference type="Proteomes" id="UP000318050">
    <property type="component" value="Unassembled WGS sequence"/>
</dbReference>
<dbReference type="EMBL" id="VITT01000001">
    <property type="protein sequence ID" value="TWB64328.1"/>
    <property type="molecule type" value="Genomic_DNA"/>
</dbReference>
<feature type="region of interest" description="Disordered" evidence="5">
    <location>
        <begin position="1"/>
        <end position="138"/>
    </location>
</feature>
<comment type="caution">
    <text evidence="7">The sequence shown here is derived from an EMBL/GenBank/DDBJ whole genome shotgun (WGS) entry which is preliminary data.</text>
</comment>
<dbReference type="PANTHER" id="PTHR36837">
    <property type="entry name" value="POLY(3-HYDROXYALKANOATE) POLYMERASE SUBUNIT PHAC"/>
    <property type="match status" value="1"/>
</dbReference>
<dbReference type="AlphaFoldDB" id="A0A560IZ85"/>
<dbReference type="InterPro" id="IPR029058">
    <property type="entry name" value="AB_hydrolase_fold"/>
</dbReference>
<evidence type="ECO:0000256" key="5">
    <source>
        <dbReference type="SAM" id="MobiDB-lite"/>
    </source>
</evidence>
<dbReference type="InterPro" id="IPR010963">
    <property type="entry name" value="PHA_synth_I"/>
</dbReference>
<evidence type="ECO:0000256" key="1">
    <source>
        <dbReference type="ARBA" id="ARBA00004496"/>
    </source>
</evidence>
<dbReference type="Pfam" id="PF07167">
    <property type="entry name" value="PhaC_N"/>
    <property type="match status" value="1"/>
</dbReference>
<keyword evidence="4" id="KW-0012">Acyltransferase</keyword>
<dbReference type="PANTHER" id="PTHR36837:SF5">
    <property type="entry name" value="POLY-3-HYDROXYBUTYRATE SYNTHASE"/>
    <property type="match status" value="1"/>
</dbReference>
<protein>
    <submittedName>
        <fullName evidence="7">Polyhydroxyalkanoate synthase</fullName>
    </submittedName>
</protein>